<organism evidence="8 9">
    <name type="scientific">Actinokineospora xionganensis</name>
    <dbReference type="NCBI Taxonomy" id="2684470"/>
    <lineage>
        <taxon>Bacteria</taxon>
        <taxon>Bacillati</taxon>
        <taxon>Actinomycetota</taxon>
        <taxon>Actinomycetes</taxon>
        <taxon>Pseudonocardiales</taxon>
        <taxon>Pseudonocardiaceae</taxon>
        <taxon>Actinokineospora</taxon>
    </lineage>
</organism>
<dbReference type="PRINTS" id="PR00723">
    <property type="entry name" value="SUBTILISIN"/>
</dbReference>
<dbReference type="Gene3D" id="3.40.50.200">
    <property type="entry name" value="Peptidase S8/S53 domain"/>
    <property type="match status" value="1"/>
</dbReference>
<evidence type="ECO:0000256" key="1">
    <source>
        <dbReference type="ARBA" id="ARBA00011073"/>
    </source>
</evidence>
<dbReference type="SUPFAM" id="SSF52743">
    <property type="entry name" value="Subtilisin-like"/>
    <property type="match status" value="1"/>
</dbReference>
<comment type="similarity">
    <text evidence="1 5">Belongs to the peptidase S8 family.</text>
</comment>
<feature type="active site" description="Charge relay system" evidence="5">
    <location>
        <position position="267"/>
    </location>
</feature>
<dbReference type="InterPro" id="IPR000209">
    <property type="entry name" value="Peptidase_S8/S53_dom"/>
</dbReference>
<dbReference type="InterPro" id="IPR023828">
    <property type="entry name" value="Peptidase_S8_Ser-AS"/>
</dbReference>
<dbReference type="PROSITE" id="PS00138">
    <property type="entry name" value="SUBTILASE_SER"/>
    <property type="match status" value="1"/>
</dbReference>
<dbReference type="Pfam" id="PF00082">
    <property type="entry name" value="Peptidase_S8"/>
    <property type="match status" value="1"/>
</dbReference>
<accession>A0ABR7L1M9</accession>
<evidence type="ECO:0000256" key="6">
    <source>
        <dbReference type="SAM" id="MobiDB-lite"/>
    </source>
</evidence>
<sequence>MATQTAISNPATAATRSNSTLTVRSTLVTTIRDSLRLPGATKPLSTTWPHFCTLTGLVPPGKTVNGRTPGGRSSQSVEITTPGDARASRERLSPCDGTVSLVHTHEIAERHPAFQHHDPGGPAECLVHRGQLLVPLGGLDAAVDELARWIDRVDSADHATLRLRPTADAIRIAEDYADRLKVSANHVHTVMVGAPILHGTGAKPEPVELPPEPPAEDWAKPVTVLILDTGVDPHPWFTSRPWFGEWGPVPETLDFEGDGVTDAQAGHGTFVTGVALRHAPGAVLRHHRVLSSHGITDDRTVAMALRRTRQHAAARGEHIDVVVLTAGCHTTDDRCPPALVHEFSRFTDTVVVAAAGNHGTSRPFWPAALPSVVAVGATKPDGSPAPFSGHGPWVDTAAPGVDVVSAHVRPSATGRAYGAARWSGTSFAAPRVAAEIAKAINEGLTHTAARERVSPAMSSQVS</sequence>
<name>A0ABR7L1M9_9PSEU</name>
<evidence type="ECO:0000313" key="9">
    <source>
        <dbReference type="Proteomes" id="UP000734823"/>
    </source>
</evidence>
<feature type="region of interest" description="Disordered" evidence="6">
    <location>
        <begin position="62"/>
        <end position="91"/>
    </location>
</feature>
<proteinExistence type="inferred from homology"/>
<evidence type="ECO:0000259" key="7">
    <source>
        <dbReference type="Pfam" id="PF00082"/>
    </source>
</evidence>
<dbReference type="PANTHER" id="PTHR43806:SF11">
    <property type="entry name" value="CEREVISIN-RELATED"/>
    <property type="match status" value="1"/>
</dbReference>
<evidence type="ECO:0000313" key="8">
    <source>
        <dbReference type="EMBL" id="MBC6446585.1"/>
    </source>
</evidence>
<comment type="caution">
    <text evidence="8">The sequence shown here is derived from an EMBL/GenBank/DDBJ whole genome shotgun (WGS) entry which is preliminary data.</text>
</comment>
<protein>
    <submittedName>
        <fullName evidence="8">S8/S53 family peptidase</fullName>
    </submittedName>
</protein>
<dbReference type="EMBL" id="JABVED010000002">
    <property type="protein sequence ID" value="MBC6446585.1"/>
    <property type="molecule type" value="Genomic_DNA"/>
</dbReference>
<evidence type="ECO:0000256" key="3">
    <source>
        <dbReference type="ARBA" id="ARBA00022801"/>
    </source>
</evidence>
<evidence type="ECO:0000256" key="4">
    <source>
        <dbReference type="ARBA" id="ARBA00022825"/>
    </source>
</evidence>
<dbReference type="Proteomes" id="UP000734823">
    <property type="component" value="Unassembled WGS sequence"/>
</dbReference>
<dbReference type="CDD" id="cd00306">
    <property type="entry name" value="Peptidases_S8_S53"/>
    <property type="match status" value="1"/>
</dbReference>
<dbReference type="InterPro" id="IPR050131">
    <property type="entry name" value="Peptidase_S8_subtilisin-like"/>
</dbReference>
<evidence type="ECO:0000256" key="2">
    <source>
        <dbReference type="ARBA" id="ARBA00022670"/>
    </source>
</evidence>
<dbReference type="InterPro" id="IPR036852">
    <property type="entry name" value="Peptidase_S8/S53_dom_sf"/>
</dbReference>
<evidence type="ECO:0000256" key="5">
    <source>
        <dbReference type="PROSITE-ProRule" id="PRU01240"/>
    </source>
</evidence>
<feature type="active site" description="Charge relay system" evidence="5">
    <location>
        <position position="426"/>
    </location>
</feature>
<feature type="active site" description="Charge relay system" evidence="5">
    <location>
        <position position="228"/>
    </location>
</feature>
<keyword evidence="9" id="KW-1185">Reference proteome</keyword>
<dbReference type="InterPro" id="IPR015500">
    <property type="entry name" value="Peptidase_S8_subtilisin-rel"/>
</dbReference>
<dbReference type="PANTHER" id="PTHR43806">
    <property type="entry name" value="PEPTIDASE S8"/>
    <property type="match status" value="1"/>
</dbReference>
<gene>
    <name evidence="8" type="ORF">GPZ80_05265</name>
</gene>
<dbReference type="PROSITE" id="PS51892">
    <property type="entry name" value="SUBTILASE"/>
    <property type="match status" value="1"/>
</dbReference>
<keyword evidence="2 5" id="KW-0645">Protease</keyword>
<keyword evidence="4 5" id="KW-0720">Serine protease</keyword>
<keyword evidence="3 5" id="KW-0378">Hydrolase</keyword>
<reference evidence="8 9" key="1">
    <citation type="submission" date="2020-06" db="EMBL/GenBank/DDBJ databases">
        <title>Actinokineospora xiongansis sp. nov., isolated from soil of Baiyangdian.</title>
        <authorList>
            <person name="Zhang X."/>
        </authorList>
    </citation>
    <scope>NUCLEOTIDE SEQUENCE [LARGE SCALE GENOMIC DNA]</scope>
    <source>
        <strain evidence="8 9">HBU206404</strain>
    </source>
</reference>
<feature type="domain" description="Peptidase S8/S53" evidence="7">
    <location>
        <begin position="221"/>
        <end position="441"/>
    </location>
</feature>